<dbReference type="Gene3D" id="1.20.1440.30">
    <property type="entry name" value="Biosynthetic Protein domain"/>
    <property type="match status" value="1"/>
</dbReference>
<dbReference type="Pfam" id="PF05139">
    <property type="entry name" value="Erythro_esteras"/>
    <property type="match status" value="1"/>
</dbReference>
<comment type="caution">
    <text evidence="2">The sequence shown here is derived from an EMBL/GenBank/DDBJ whole genome shotgun (WGS) entry which is preliminary data.</text>
</comment>
<organism evidence="2 3">
    <name type="scientific">Adhaeribacter rhizoryzae</name>
    <dbReference type="NCBI Taxonomy" id="2607907"/>
    <lineage>
        <taxon>Bacteria</taxon>
        <taxon>Pseudomonadati</taxon>
        <taxon>Bacteroidota</taxon>
        <taxon>Cytophagia</taxon>
        <taxon>Cytophagales</taxon>
        <taxon>Hymenobacteraceae</taxon>
        <taxon>Adhaeribacter</taxon>
    </lineage>
</organism>
<feature type="chain" id="PRO_5024362187" evidence="1">
    <location>
        <begin position="21"/>
        <end position="434"/>
    </location>
</feature>
<dbReference type="Gene3D" id="3.40.1660.10">
    <property type="entry name" value="EreA-like (biosynthetic domain)"/>
    <property type="match status" value="1"/>
</dbReference>
<name>A0A5M6D0I2_9BACT</name>
<dbReference type="GO" id="GO:0046677">
    <property type="term" value="P:response to antibiotic"/>
    <property type="evidence" value="ECO:0007669"/>
    <property type="project" value="InterPro"/>
</dbReference>
<dbReference type="SUPFAM" id="SSF159501">
    <property type="entry name" value="EreA/ChaN-like"/>
    <property type="match status" value="1"/>
</dbReference>
<sequence>MGRIIFLLVCLLLPATSLMGQSSIKEYVLENTTKIYSIDPNQDDYADLEVIGKAIGNAQVVMLGEQDHGDAPTFQAKTRLIKYLHEKKGFNVVAFESDFYALHRGWEQVLNNKMSASSLMANNIFSVWTKCQECDDVFSYINTTQTSKNRIHVTGFDIQLHGFYSQETFISELTDYLTAKEIDFLKTPEFKKQFLPLLDSLLYYTQARSFFRDEKTVHQLENYLRLISSQIMVKNRMDTFWHQALESVKAQTTSMIYRKNMWVSRTDVSKGLNLRDEYMAKNLHWLASNTYKNEKIIVWAANGHVNKGALNEEHETAVSNNITRPMGYVFTNIAGNLDKTYILGFTSYEGTAGRVTMPNKFAVFTPQKDGLEDWLGGLNYSFSFTNMQSGQRNKKIAEGFFSAKLKSHRNVTAAWTKGFDGIFYIHTMYPCQAK</sequence>
<keyword evidence="1" id="KW-0732">Signal</keyword>
<dbReference type="Proteomes" id="UP000323426">
    <property type="component" value="Unassembled WGS sequence"/>
</dbReference>
<keyword evidence="3" id="KW-1185">Reference proteome</keyword>
<dbReference type="AlphaFoldDB" id="A0A5M6D0I2"/>
<dbReference type="PANTHER" id="PTHR31299">
    <property type="entry name" value="ESTERASE, PUTATIVE (AFU_ORTHOLOGUE AFUA_1G05850)-RELATED"/>
    <property type="match status" value="1"/>
</dbReference>
<evidence type="ECO:0000313" key="2">
    <source>
        <dbReference type="EMBL" id="KAA5540566.1"/>
    </source>
</evidence>
<gene>
    <name evidence="2" type="ORF">F0145_22390</name>
</gene>
<protein>
    <submittedName>
        <fullName evidence="2">Erythromycin esterase family protein</fullName>
    </submittedName>
</protein>
<dbReference type="InterPro" id="IPR007815">
    <property type="entry name" value="Emycin_Estase"/>
</dbReference>
<dbReference type="CDD" id="cd14728">
    <property type="entry name" value="Ere-like"/>
    <property type="match status" value="1"/>
</dbReference>
<dbReference type="PANTHER" id="PTHR31299:SF0">
    <property type="entry name" value="ESTERASE, PUTATIVE (AFU_ORTHOLOGUE AFUA_1G05850)-RELATED"/>
    <property type="match status" value="1"/>
</dbReference>
<dbReference type="EMBL" id="VWSF01000026">
    <property type="protein sequence ID" value="KAA5540566.1"/>
    <property type="molecule type" value="Genomic_DNA"/>
</dbReference>
<evidence type="ECO:0000313" key="3">
    <source>
        <dbReference type="Proteomes" id="UP000323426"/>
    </source>
</evidence>
<dbReference type="Gene3D" id="3.30.1870.10">
    <property type="entry name" value="EreA-like, domain 2"/>
    <property type="match status" value="1"/>
</dbReference>
<reference evidence="2 3" key="1">
    <citation type="submission" date="2019-09" db="EMBL/GenBank/DDBJ databases">
        <title>Genome sequence and assembly of Adhaeribacter sp.</title>
        <authorList>
            <person name="Chhetri G."/>
        </authorList>
    </citation>
    <scope>NUCLEOTIDE SEQUENCE [LARGE SCALE GENOMIC DNA]</scope>
    <source>
        <strain evidence="2 3">DK36</strain>
    </source>
</reference>
<accession>A0A5M6D0I2</accession>
<dbReference type="InterPro" id="IPR052036">
    <property type="entry name" value="Hydrolase/PRTase-associated"/>
</dbReference>
<dbReference type="RefSeq" id="WP_150092201.1">
    <property type="nucleotide sequence ID" value="NZ_VWSF01000026.1"/>
</dbReference>
<evidence type="ECO:0000256" key="1">
    <source>
        <dbReference type="SAM" id="SignalP"/>
    </source>
</evidence>
<feature type="signal peptide" evidence="1">
    <location>
        <begin position="1"/>
        <end position="20"/>
    </location>
</feature>
<proteinExistence type="predicted"/>